<name>A0ABQ6PZ04_9BACT</name>
<proteinExistence type="predicted"/>
<dbReference type="EMBL" id="BTPE01000002">
    <property type="protein sequence ID" value="GMQ32438.1"/>
    <property type="molecule type" value="Genomic_DNA"/>
</dbReference>
<keyword evidence="1" id="KW-0732">Signal</keyword>
<dbReference type="Proteomes" id="UP001307705">
    <property type="component" value="Unassembled WGS sequence"/>
</dbReference>
<organism evidence="2 3">
    <name type="scientific">Algoriphagus taiwanensis</name>
    <dbReference type="NCBI Taxonomy" id="1445656"/>
    <lineage>
        <taxon>Bacteria</taxon>
        <taxon>Pseudomonadati</taxon>
        <taxon>Bacteroidota</taxon>
        <taxon>Cytophagia</taxon>
        <taxon>Cytophagales</taxon>
        <taxon>Cyclobacteriaceae</taxon>
        <taxon>Algoriphagus</taxon>
    </lineage>
</organism>
<gene>
    <name evidence="2" type="ORF">Ataiwa_07100</name>
</gene>
<evidence type="ECO:0000256" key="1">
    <source>
        <dbReference type="SAM" id="SignalP"/>
    </source>
</evidence>
<comment type="caution">
    <text evidence="2">The sequence shown here is derived from an EMBL/GenBank/DDBJ whole genome shotgun (WGS) entry which is preliminary data.</text>
</comment>
<dbReference type="RefSeq" id="WP_338227260.1">
    <property type="nucleotide sequence ID" value="NZ_BTPE01000002.1"/>
</dbReference>
<evidence type="ECO:0008006" key="4">
    <source>
        <dbReference type="Google" id="ProtNLM"/>
    </source>
</evidence>
<feature type="chain" id="PRO_5046576642" description="DUF4221 domain-containing protein" evidence="1">
    <location>
        <begin position="22"/>
        <end position="381"/>
    </location>
</feature>
<keyword evidence="3" id="KW-1185">Reference proteome</keyword>
<protein>
    <recommendedName>
        <fullName evidence="4">DUF4221 domain-containing protein</fullName>
    </recommendedName>
</protein>
<evidence type="ECO:0000313" key="3">
    <source>
        <dbReference type="Proteomes" id="UP001307705"/>
    </source>
</evidence>
<sequence length="381" mass="43244">MKKHFLSLLACVFFLCSCDKASPEKPTSFSLVLQDSLLIDQLEPRYLIDYDAAKGHYLLSSNSYYQYMEVDESGNILSKDSIPWDGPEAVSMILGMGYANGKVALVSDSKGFLFYENGRPVDELKVPYAYTSFNFLPKLSLLPWKGGFLYPRFMAESEHEGGFTDEFYSKTYSDPLFSFQKEGDSIRFMVSLPEEAQFLDGRFHGSLVLVPFLKGKDLYLLDWIRPEILHYRDEGGEFIHQRTINLPFDKWVGYDPVPMNQASSFYESFGKKMPGTVRDILAVGDYFLVQYQNGISEELFPQAKNESGRMDPEKIYQLNPPLLAVLDQELNVLAKGIELPQGVNGQMVVNKQGELVGMKNPSLSSTEEEGLILYRMKLIVD</sequence>
<reference evidence="2 3" key="1">
    <citation type="submission" date="2023-08" db="EMBL/GenBank/DDBJ databases">
        <title>Draft genome sequence of Algoriphagus taiwanensis.</title>
        <authorList>
            <person name="Takatani N."/>
            <person name="Hosokawa M."/>
            <person name="Sawabe T."/>
        </authorList>
    </citation>
    <scope>NUCLEOTIDE SEQUENCE [LARGE SCALE GENOMIC DNA]</scope>
    <source>
        <strain evidence="2 3">JCM 19755</strain>
    </source>
</reference>
<evidence type="ECO:0000313" key="2">
    <source>
        <dbReference type="EMBL" id="GMQ32438.1"/>
    </source>
</evidence>
<accession>A0ABQ6PZ04</accession>
<feature type="signal peptide" evidence="1">
    <location>
        <begin position="1"/>
        <end position="21"/>
    </location>
</feature>
<dbReference type="PROSITE" id="PS51257">
    <property type="entry name" value="PROKAR_LIPOPROTEIN"/>
    <property type="match status" value="1"/>
</dbReference>